<dbReference type="InterPro" id="IPR001067">
    <property type="entry name" value="Nuc_translocat"/>
</dbReference>
<proteinExistence type="predicted"/>
<dbReference type="InterPro" id="IPR011598">
    <property type="entry name" value="bHLH_dom"/>
</dbReference>
<evidence type="ECO:0000256" key="5">
    <source>
        <dbReference type="ARBA" id="ARBA00023163"/>
    </source>
</evidence>
<organism evidence="9 10">
    <name type="scientific">Dimorphilus gyrociliatus</name>
    <dbReference type="NCBI Taxonomy" id="2664684"/>
    <lineage>
        <taxon>Eukaryota</taxon>
        <taxon>Metazoa</taxon>
        <taxon>Spiralia</taxon>
        <taxon>Lophotrochozoa</taxon>
        <taxon>Annelida</taxon>
        <taxon>Polychaeta</taxon>
        <taxon>Polychaeta incertae sedis</taxon>
        <taxon>Dinophilidae</taxon>
        <taxon>Dimorphilus</taxon>
    </lineage>
</organism>
<dbReference type="PRINTS" id="PR00785">
    <property type="entry name" value="NCTRNSLOCATR"/>
</dbReference>
<evidence type="ECO:0000256" key="3">
    <source>
        <dbReference type="ARBA" id="ARBA00023015"/>
    </source>
</evidence>
<keyword evidence="2" id="KW-0677">Repeat</keyword>
<dbReference type="InterPro" id="IPR036638">
    <property type="entry name" value="HLH_DNA-bd_sf"/>
</dbReference>
<keyword evidence="10" id="KW-1185">Reference proteome</keyword>
<dbReference type="PANTHER" id="PTHR23043:SF40">
    <property type="match status" value="1"/>
</dbReference>
<dbReference type="GO" id="GO:0005667">
    <property type="term" value="C:transcription regulator complex"/>
    <property type="evidence" value="ECO:0007669"/>
    <property type="project" value="InterPro"/>
</dbReference>
<gene>
    <name evidence="9" type="ORF">DGYR_LOCUS10746</name>
</gene>
<dbReference type="SUPFAM" id="SSF47459">
    <property type="entry name" value="HLH, helix-loop-helix DNA-binding domain"/>
    <property type="match status" value="1"/>
</dbReference>
<dbReference type="GO" id="GO:0000977">
    <property type="term" value="F:RNA polymerase II transcription regulatory region sequence-specific DNA binding"/>
    <property type="evidence" value="ECO:0007669"/>
    <property type="project" value="TreeGrafter"/>
</dbReference>
<reference evidence="9 10" key="1">
    <citation type="submission" date="2020-08" db="EMBL/GenBank/DDBJ databases">
        <authorList>
            <person name="Hejnol A."/>
        </authorList>
    </citation>
    <scope>NUCLEOTIDE SEQUENCE [LARGE SCALE GENOMIC DNA]</scope>
</reference>
<evidence type="ECO:0000313" key="10">
    <source>
        <dbReference type="Proteomes" id="UP000549394"/>
    </source>
</evidence>
<dbReference type="PANTHER" id="PTHR23043">
    <property type="entry name" value="HYPOXIA-INDUCIBLE FACTOR 1 ALPHA"/>
    <property type="match status" value="1"/>
</dbReference>
<evidence type="ECO:0000256" key="2">
    <source>
        <dbReference type="ARBA" id="ARBA00022737"/>
    </source>
</evidence>
<keyword evidence="6" id="KW-0539">Nucleus</keyword>
<dbReference type="GO" id="GO:0046983">
    <property type="term" value="F:protein dimerization activity"/>
    <property type="evidence" value="ECO:0007669"/>
    <property type="project" value="InterPro"/>
</dbReference>
<dbReference type="EMBL" id="CAJFCJ010000019">
    <property type="protein sequence ID" value="CAD5123018.1"/>
    <property type="molecule type" value="Genomic_DNA"/>
</dbReference>
<evidence type="ECO:0000313" key="9">
    <source>
        <dbReference type="EMBL" id="CAD5123018.1"/>
    </source>
</evidence>
<dbReference type="Gene3D" id="3.30.450.20">
    <property type="entry name" value="PAS domain"/>
    <property type="match status" value="1"/>
</dbReference>
<evidence type="ECO:0000256" key="4">
    <source>
        <dbReference type="ARBA" id="ARBA00023125"/>
    </source>
</evidence>
<keyword evidence="4" id="KW-0238">DNA-binding</keyword>
<dbReference type="GO" id="GO:0000981">
    <property type="term" value="F:DNA-binding transcription factor activity, RNA polymerase II-specific"/>
    <property type="evidence" value="ECO:0007669"/>
    <property type="project" value="TreeGrafter"/>
</dbReference>
<dbReference type="GO" id="GO:0005634">
    <property type="term" value="C:nucleus"/>
    <property type="evidence" value="ECO:0007669"/>
    <property type="project" value="UniProtKB-SubCell"/>
</dbReference>
<keyword evidence="3" id="KW-0805">Transcription regulation</keyword>
<keyword evidence="5" id="KW-0804">Transcription</keyword>
<dbReference type="OrthoDB" id="6021714at2759"/>
<protein>
    <submittedName>
        <fullName evidence="9">DgyrCDS11405</fullName>
    </submittedName>
</protein>
<evidence type="ECO:0000256" key="6">
    <source>
        <dbReference type="ARBA" id="ARBA00023242"/>
    </source>
</evidence>
<dbReference type="PROSITE" id="PS50888">
    <property type="entry name" value="BHLH"/>
    <property type="match status" value="1"/>
</dbReference>
<dbReference type="Proteomes" id="UP000549394">
    <property type="component" value="Unassembled WGS sequence"/>
</dbReference>
<dbReference type="AlphaFoldDB" id="A0A7I8W498"/>
<comment type="subcellular location">
    <subcellularLocation>
        <location evidence="1">Nucleus</location>
    </subcellularLocation>
</comment>
<evidence type="ECO:0000256" key="1">
    <source>
        <dbReference type="ARBA" id="ARBA00004123"/>
    </source>
</evidence>
<dbReference type="Pfam" id="PF00989">
    <property type="entry name" value="PAS"/>
    <property type="match status" value="1"/>
</dbReference>
<feature type="domain" description="PAS" evidence="7">
    <location>
        <begin position="89"/>
        <end position="152"/>
    </location>
</feature>
<dbReference type="SMART" id="SM00091">
    <property type="entry name" value="PAS"/>
    <property type="match status" value="1"/>
</dbReference>
<accession>A0A7I8W498</accession>
<evidence type="ECO:0000259" key="7">
    <source>
        <dbReference type="PROSITE" id="PS50112"/>
    </source>
</evidence>
<dbReference type="InterPro" id="IPR000014">
    <property type="entry name" value="PAS"/>
</dbReference>
<feature type="domain" description="BHLH" evidence="8">
    <location>
        <begin position="6"/>
        <end position="59"/>
    </location>
</feature>
<dbReference type="SUPFAM" id="SSF55785">
    <property type="entry name" value="PYP-like sensor domain (PAS domain)"/>
    <property type="match status" value="1"/>
</dbReference>
<evidence type="ECO:0000259" key="8">
    <source>
        <dbReference type="PROSITE" id="PS50888"/>
    </source>
</evidence>
<dbReference type="InterPro" id="IPR035965">
    <property type="entry name" value="PAS-like_dom_sf"/>
</dbReference>
<name>A0A7I8W498_9ANNE</name>
<sequence>MNFDNRPIESAAIAAKIRRKVECKELEAVRDVLPFDDITKYKLDKGAVLRMAVAYLKMKQYLTSSDANALYLELDERNDNTDFSYEEESLSETSLILQALNGFLLVISPIGEVLYASQEVQEHIGVRPIDLIGKKLQDHLHSDDVKELNKNLIFTPSAVSCSYQSKEDVSKCRRRLFYVRMKCHLAKWGKKTKQTSFILMQLSGRVKTRRGSMIGMTCICRPMQSTPLLEIRLGGNMFISRHSLDMTFTFCDPG</sequence>
<dbReference type="InterPro" id="IPR013767">
    <property type="entry name" value="PAS_fold"/>
</dbReference>
<comment type="caution">
    <text evidence="9">The sequence shown here is derived from an EMBL/GenBank/DDBJ whole genome shotgun (WGS) entry which is preliminary data.</text>
</comment>
<dbReference type="PROSITE" id="PS50112">
    <property type="entry name" value="PAS"/>
    <property type="match status" value="1"/>
</dbReference>
<dbReference type="GO" id="GO:0005737">
    <property type="term" value="C:cytoplasm"/>
    <property type="evidence" value="ECO:0007669"/>
    <property type="project" value="InterPro"/>
</dbReference>
<dbReference type="CDD" id="cd00130">
    <property type="entry name" value="PAS"/>
    <property type="match status" value="1"/>
</dbReference>